<comment type="caution">
    <text evidence="1">The sequence shown here is derived from an EMBL/GenBank/DDBJ whole genome shotgun (WGS) entry which is preliminary data.</text>
</comment>
<sequence length="311" mass="36501">MNRGYAGFYKGHYLRSSYEYAYAKYLDYHSIPWSYEDCVFDIGYKFYKPDFFLYSQNGKLVKIVEIKSRNKDAKKNASAALNVIEKRYHIKCELISYEELLDLYRKLPFSLTSTIEEWIKSEDTTINKAAYGELNGHYNLKHNEETKKKIGEHTRSLWLSNSVAKQRMLEGLRKSGLAQKGKIKKPRETRICEECGKTFQVIITSTQKFCSQTCAGQRAIKRAINMYVKTRNEIHNNIREYIIKWSRENSDIVVKTPLNKIKTTIQPLIRDIEKEFQVKDLRVISKSVFGEDRGRKELIKFMKSVCNEDVC</sequence>
<dbReference type="Proteomes" id="UP000248555">
    <property type="component" value="Unassembled WGS sequence"/>
</dbReference>
<reference evidence="1 2" key="1">
    <citation type="submission" date="2018-06" db="EMBL/GenBank/DDBJ databases">
        <title>Genomic Encyclopedia of Type Strains, Phase III (KMG-III): the genomes of soil and plant-associated and newly described type strains.</title>
        <authorList>
            <person name="Whitman W."/>
        </authorList>
    </citation>
    <scope>NUCLEOTIDE SEQUENCE [LARGE SCALE GENOMIC DNA]</scope>
    <source>
        <strain evidence="1 2">CGMCC 1.8979</strain>
    </source>
</reference>
<evidence type="ECO:0000313" key="1">
    <source>
        <dbReference type="EMBL" id="RAK22355.1"/>
    </source>
</evidence>
<evidence type="ECO:0008006" key="3">
    <source>
        <dbReference type="Google" id="ProtNLM"/>
    </source>
</evidence>
<proteinExistence type="predicted"/>
<organism evidence="1 2">
    <name type="scientific">Paranoxybacillus vitaminiphilus</name>
    <dbReference type="NCBI Taxonomy" id="581036"/>
    <lineage>
        <taxon>Bacteria</taxon>
        <taxon>Bacillati</taxon>
        <taxon>Bacillota</taxon>
        <taxon>Bacilli</taxon>
        <taxon>Bacillales</taxon>
        <taxon>Anoxybacillaceae</taxon>
        <taxon>Paranoxybacillus</taxon>
    </lineage>
</organism>
<dbReference type="Gene3D" id="3.40.91.30">
    <property type="match status" value="1"/>
</dbReference>
<name>A0A327YRK7_9BACL</name>
<dbReference type="RefSeq" id="WP_111644196.1">
    <property type="nucleotide sequence ID" value="NZ_QLMH01000002.1"/>
</dbReference>
<dbReference type="EMBL" id="QLMH01000002">
    <property type="protein sequence ID" value="RAK22355.1"/>
    <property type="molecule type" value="Genomic_DNA"/>
</dbReference>
<dbReference type="OrthoDB" id="2455266at2"/>
<keyword evidence="2" id="KW-1185">Reference proteome</keyword>
<accession>A0A327YRK7</accession>
<protein>
    <recommendedName>
        <fullName evidence="3">Restriction endonuclease</fullName>
    </recommendedName>
</protein>
<dbReference type="AlphaFoldDB" id="A0A327YRK7"/>
<evidence type="ECO:0000313" key="2">
    <source>
        <dbReference type="Proteomes" id="UP000248555"/>
    </source>
</evidence>
<gene>
    <name evidence="1" type="ORF">B0I26_102347</name>
</gene>